<reference evidence="8 9" key="1">
    <citation type="submission" date="2021-02" db="EMBL/GenBank/DDBJ databases">
        <title>Plant Genome Project.</title>
        <authorList>
            <person name="Zhang R.-G."/>
        </authorList>
    </citation>
    <scope>NUCLEOTIDE SEQUENCE [LARGE SCALE GENOMIC DNA]</scope>
    <source>
        <tissue evidence="8">Leaves</tissue>
    </source>
</reference>
<organism evidence="8 9">
    <name type="scientific">Xanthoceras sorbifolium</name>
    <dbReference type="NCBI Taxonomy" id="99658"/>
    <lineage>
        <taxon>Eukaryota</taxon>
        <taxon>Viridiplantae</taxon>
        <taxon>Streptophyta</taxon>
        <taxon>Embryophyta</taxon>
        <taxon>Tracheophyta</taxon>
        <taxon>Spermatophyta</taxon>
        <taxon>Magnoliopsida</taxon>
        <taxon>eudicotyledons</taxon>
        <taxon>Gunneridae</taxon>
        <taxon>Pentapetalae</taxon>
        <taxon>rosids</taxon>
        <taxon>malvids</taxon>
        <taxon>Sapindales</taxon>
        <taxon>Sapindaceae</taxon>
        <taxon>Xanthoceroideae</taxon>
        <taxon>Xanthoceras</taxon>
    </lineage>
</organism>
<evidence type="ECO:0000256" key="2">
    <source>
        <dbReference type="ARBA" id="ARBA00022723"/>
    </source>
</evidence>
<proteinExistence type="inferred from homology"/>
<keyword evidence="4" id="KW-0636">Prenylation</keyword>
<keyword evidence="9" id="KW-1185">Reference proteome</keyword>
<protein>
    <recommendedName>
        <fullName evidence="7">HMA domain-containing protein</fullName>
    </recommendedName>
</protein>
<comment type="caution">
    <text evidence="8">The sequence shown here is derived from an EMBL/GenBank/DDBJ whole genome shotgun (WGS) entry which is preliminary data.</text>
</comment>
<dbReference type="PROSITE" id="PS50846">
    <property type="entry name" value="HMA_2"/>
    <property type="match status" value="1"/>
</dbReference>
<evidence type="ECO:0000256" key="6">
    <source>
        <dbReference type="SAM" id="MobiDB-lite"/>
    </source>
</evidence>
<feature type="region of interest" description="Disordered" evidence="6">
    <location>
        <begin position="88"/>
        <end position="121"/>
    </location>
</feature>
<sequence>MEHQPVANPTCALKVNIQCCTGCRVKAKKKLQKLNGVDSITYDTEQGVVRISGNVDPTVLVHEFAKLGKKAEILSLAVQNAKTNDQLITSSYDDNDDGGAPPPKTHNESIPNNRSSSKSSSSTKKRFWCFTTKNKEVKTSSSNVDGGANVSSKFPVPAVATNWHFPATATPMPGYGAPGQYYLPPMHSTPMPLYGRNGPMLPPLPYNGFLRSRPPRMMNPKDPIHRLWG</sequence>
<keyword evidence="3" id="KW-0449">Lipoprotein</keyword>
<dbReference type="PANTHER" id="PTHR45868">
    <property type="entry name" value="HEAVY METAL-ASSOCIATED ISOPRENYLATED PLANT PROTEIN 33-RELATED"/>
    <property type="match status" value="1"/>
</dbReference>
<dbReference type="PANTHER" id="PTHR45868:SF74">
    <property type="entry name" value="HEAVY METAL-ASSOCIATED ISOPRENYLATED PLANT PROTEIN 33"/>
    <property type="match status" value="1"/>
</dbReference>
<dbReference type="Pfam" id="PF00403">
    <property type="entry name" value="HMA"/>
    <property type="match status" value="1"/>
</dbReference>
<dbReference type="SUPFAM" id="SSF55008">
    <property type="entry name" value="HMA, heavy metal-associated domain"/>
    <property type="match status" value="1"/>
</dbReference>
<dbReference type="Proteomes" id="UP000827721">
    <property type="component" value="Unassembled WGS sequence"/>
</dbReference>
<accession>A0ABQ8ILD2</accession>
<dbReference type="InterPro" id="IPR036163">
    <property type="entry name" value="HMA_dom_sf"/>
</dbReference>
<gene>
    <name evidence="8" type="ORF">JRO89_XS01G0258700</name>
</gene>
<comment type="similarity">
    <text evidence="5">Belongs to the HIPP family.</text>
</comment>
<evidence type="ECO:0000313" key="9">
    <source>
        <dbReference type="Proteomes" id="UP000827721"/>
    </source>
</evidence>
<dbReference type="InterPro" id="IPR006121">
    <property type="entry name" value="HMA_dom"/>
</dbReference>
<evidence type="ECO:0000313" key="8">
    <source>
        <dbReference type="EMBL" id="KAH7577498.1"/>
    </source>
</evidence>
<evidence type="ECO:0000256" key="4">
    <source>
        <dbReference type="ARBA" id="ARBA00023289"/>
    </source>
</evidence>
<keyword evidence="2" id="KW-0479">Metal-binding</keyword>
<evidence type="ECO:0000259" key="7">
    <source>
        <dbReference type="PROSITE" id="PS50846"/>
    </source>
</evidence>
<dbReference type="EMBL" id="JAFEMO010000001">
    <property type="protein sequence ID" value="KAH7577498.1"/>
    <property type="molecule type" value="Genomic_DNA"/>
</dbReference>
<keyword evidence="1" id="KW-0488">Methylation</keyword>
<evidence type="ECO:0000256" key="1">
    <source>
        <dbReference type="ARBA" id="ARBA00022481"/>
    </source>
</evidence>
<dbReference type="Gene3D" id="3.30.70.100">
    <property type="match status" value="1"/>
</dbReference>
<feature type="domain" description="HMA" evidence="7">
    <location>
        <begin position="8"/>
        <end position="76"/>
    </location>
</feature>
<evidence type="ECO:0000256" key="3">
    <source>
        <dbReference type="ARBA" id="ARBA00023288"/>
    </source>
</evidence>
<evidence type="ECO:0000256" key="5">
    <source>
        <dbReference type="ARBA" id="ARBA00024045"/>
    </source>
</evidence>
<name>A0ABQ8ILD2_9ROSI</name>